<dbReference type="AlphaFoldDB" id="A0A2N0V049"/>
<keyword evidence="1" id="KW-1133">Transmembrane helix</keyword>
<keyword evidence="4" id="KW-1185">Reference proteome</keyword>
<comment type="caution">
    <text evidence="3">The sequence shown here is derived from an EMBL/GenBank/DDBJ whole genome shotgun (WGS) entry which is preliminary data.</text>
</comment>
<protein>
    <submittedName>
        <fullName evidence="3">PEGA domain protein</fullName>
    </submittedName>
</protein>
<dbReference type="RefSeq" id="WP_101028343.1">
    <property type="nucleotide sequence ID" value="NZ_CABMMZ010000019.1"/>
</dbReference>
<feature type="transmembrane region" description="Helical" evidence="1">
    <location>
        <begin position="169"/>
        <end position="188"/>
    </location>
</feature>
<keyword evidence="1" id="KW-0812">Transmembrane</keyword>
<feature type="chain" id="PRO_5014935990" evidence="2">
    <location>
        <begin position="28"/>
        <end position="1169"/>
    </location>
</feature>
<evidence type="ECO:0000313" key="4">
    <source>
        <dbReference type="Proteomes" id="UP000233425"/>
    </source>
</evidence>
<dbReference type="SUPFAM" id="SSF49452">
    <property type="entry name" value="Starch-binding domain-like"/>
    <property type="match status" value="2"/>
</dbReference>
<feature type="transmembrane region" description="Helical" evidence="1">
    <location>
        <begin position="200"/>
        <end position="217"/>
    </location>
</feature>
<accession>A0A2N0V049</accession>
<organism evidence="3 4">
    <name type="scientific">Ruminococcus bromii</name>
    <dbReference type="NCBI Taxonomy" id="40518"/>
    <lineage>
        <taxon>Bacteria</taxon>
        <taxon>Bacillati</taxon>
        <taxon>Bacillota</taxon>
        <taxon>Clostridia</taxon>
        <taxon>Eubacteriales</taxon>
        <taxon>Oscillospiraceae</taxon>
        <taxon>Ruminococcus</taxon>
    </lineage>
</organism>
<dbReference type="EMBL" id="NNSR01000019">
    <property type="protein sequence ID" value="PKD32627.1"/>
    <property type="molecule type" value="Genomic_DNA"/>
</dbReference>
<dbReference type="Pfam" id="PF13620">
    <property type="entry name" value="CarboxypepD_reg"/>
    <property type="match status" value="1"/>
</dbReference>
<proteinExistence type="predicted"/>
<evidence type="ECO:0000256" key="2">
    <source>
        <dbReference type="SAM" id="SignalP"/>
    </source>
</evidence>
<gene>
    <name evidence="3" type="ORF">RBATCC27255_00202</name>
</gene>
<dbReference type="GO" id="GO:0030246">
    <property type="term" value="F:carbohydrate binding"/>
    <property type="evidence" value="ECO:0007669"/>
    <property type="project" value="InterPro"/>
</dbReference>
<keyword evidence="2" id="KW-0732">Signal</keyword>
<keyword evidence="1" id="KW-0472">Membrane</keyword>
<reference evidence="3" key="1">
    <citation type="journal article" date="2018" name="Environ. Microbiol.">
        <title>Sporulation capability and amylosome conservation among diverse human colonic and rumen isolates of the keystone starch-degrader Ruminococcus bromii.</title>
        <authorList>
            <person name="Mukhopadhya I."/>
            <person name="Morais S."/>
            <person name="Laverde-Gomez J."/>
            <person name="Sheridan P.O."/>
            <person name="Walker A.W."/>
            <person name="Kelly W."/>
            <person name="Klieve A.V."/>
            <person name="Ouwerkerk D."/>
            <person name="Duncan S.H."/>
            <person name="Louis P."/>
            <person name="Koropatkin N."/>
            <person name="Cockburn D."/>
            <person name="Kibler R."/>
            <person name="Cooper P.J."/>
            <person name="Sandoval C."/>
            <person name="Crost E."/>
            <person name="Juge N."/>
            <person name="Bayer E.A."/>
            <person name="Flint H.J."/>
        </authorList>
    </citation>
    <scope>NUCLEOTIDE SEQUENCE [LARGE SCALE GENOMIC DNA]</scope>
    <source>
        <strain evidence="3">ATCC 27255</strain>
    </source>
</reference>
<feature type="signal peptide" evidence="2">
    <location>
        <begin position="1"/>
        <end position="27"/>
    </location>
</feature>
<dbReference type="Gene3D" id="2.60.40.1120">
    <property type="entry name" value="Carboxypeptidase-like, regulatory domain"/>
    <property type="match status" value="2"/>
</dbReference>
<sequence>MKTIKKYCAIILVCITLLCLASIHTFAASVTQDNIDFYFETTKDSYSENETITAVLKIANNGTEDITDIEWVNAVPDGYEFVDSSLEKQKIDVIHPNQVVELQTKFTVKNTVENSTTAPTVPNTTGNLTELNLTDATSAVGADATSTVGENTQVNTNASGAVQTGFENTTLLIVFVCAAISLGIFCIVKNKKKFYKLTSIFLCFALVLGAIPVFYAAEDDKQAQSDNSVTTSKVELEQNVNVGDNIVKLTSTVKYSLPSYEEDYNEKYYDDEKTFTKGEWVSIIIDKFDIEIGEFPEGFDYFYGDSAESDYGAVVETAQAYGLLPAPDSPGYVDPEQDVPLFEADKPATREFVAYTVAKTMGFEGEYSLEATDLDTIQYVNEVAVVVNQKFMDLIDSKFAPNNAITGADANMILNRIDYFNDSLEVKEGQEKDIIDYHEGVVTLDVDYTATESEEGIYTVELASNTDADASLTAGDVIVLSPNDEYIGGLAVKVNEVKTIDGKVVLICEEAKIEETIQDFDYAGHGVALVNKAETTEDVDVEYDPNGVVNSDEDVNAFDIGGSVSAGTLSYTLTEKEIKSGLKASGKIDISIPDVTAKAKGKIFGGLSLDELTLTVTDQVKFSGNLTYDFGIPESSYDVTTGKPKFGSGKTEIGRVPFALGTTGFTVDLVFFINLDVSGQLSISYSIDRTTGIQYKDGVFRNIKEYSSEFTAIEANGSAKLGVGMAVRLTLFSVFDIVGVDIHGGIGLTIKFTAHLDCEPDLFCGDGTVYMYLTLELDKDTIVGDLLDKVFNIELYWDIFDEDSSPLKKGIHIENLKFVDECTYGKGSLLGVVKDGQTGAKISGAQVKIYNKATGNLVKSGYTRTTDTTLADNNTVLIGEFFVQNLSAGSYQFDVKATGYKKASVDVDVVSGQRVVCEATLMIDRDHLDGLGTVSGSFTNALTGSSVENVQYEVRSGLNTKVGDVIASGTASNSYSIELVPGYYSVLFKKDGYVDELISVTITADENTVKNVALAPTSDISIDDSSFRVVLTWGEYPSDLDSHLYYFDDDGGNFHTCYYNKDYREGETLVANLDLDDTTSYGPETSTVYQVAENGVYSFYVHDYTNKDSDSSTAMSNSGAQVKLFSGSQLVATFNIPENRGGTLWHVFDYNSYTQEFVYVNEFSYANAG</sequence>
<evidence type="ECO:0000313" key="3">
    <source>
        <dbReference type="EMBL" id="PKD32627.1"/>
    </source>
</evidence>
<dbReference type="Proteomes" id="UP000233425">
    <property type="component" value="Unassembled WGS sequence"/>
</dbReference>
<dbReference type="InterPro" id="IPR013784">
    <property type="entry name" value="Carb-bd-like_fold"/>
</dbReference>
<evidence type="ECO:0000256" key="1">
    <source>
        <dbReference type="SAM" id="Phobius"/>
    </source>
</evidence>
<name>A0A2N0V049_9FIRM</name>